<dbReference type="AlphaFoldDB" id="A0AAD4XM94"/>
<feature type="domain" description="WASH complex subunit 7 central" evidence="1">
    <location>
        <begin position="35"/>
        <end position="113"/>
    </location>
</feature>
<dbReference type="EMBL" id="JAJJMB010008385">
    <property type="protein sequence ID" value="KAI3923914.1"/>
    <property type="molecule type" value="Genomic_DNA"/>
</dbReference>
<proteinExistence type="predicted"/>
<organism evidence="2 3">
    <name type="scientific">Papaver atlanticum</name>
    <dbReference type="NCBI Taxonomy" id="357466"/>
    <lineage>
        <taxon>Eukaryota</taxon>
        <taxon>Viridiplantae</taxon>
        <taxon>Streptophyta</taxon>
        <taxon>Embryophyta</taxon>
        <taxon>Tracheophyta</taxon>
        <taxon>Spermatophyta</taxon>
        <taxon>Magnoliopsida</taxon>
        <taxon>Ranunculales</taxon>
        <taxon>Papaveraceae</taxon>
        <taxon>Papaveroideae</taxon>
        <taxon>Papaver</taxon>
    </lineage>
</organism>
<evidence type="ECO:0000259" key="1">
    <source>
        <dbReference type="Pfam" id="PF14744"/>
    </source>
</evidence>
<sequence>MKPIEEIEMKKEIEQRIKITWLEGTGAAEWGYRLVFIKKASSNHGQKASTVFGMDNVVSSITTHGFGMTSAAVNSVLNFVTQKIVALPEFLQENFVNSISRKDLNILKISKKNYKWLSFSTRG</sequence>
<accession>A0AAD4XM94</accession>
<evidence type="ECO:0000313" key="2">
    <source>
        <dbReference type="EMBL" id="KAI3923914.1"/>
    </source>
</evidence>
<evidence type="ECO:0000313" key="3">
    <source>
        <dbReference type="Proteomes" id="UP001202328"/>
    </source>
</evidence>
<dbReference type="Proteomes" id="UP001202328">
    <property type="component" value="Unassembled WGS sequence"/>
</dbReference>
<comment type="caution">
    <text evidence="2">The sequence shown here is derived from an EMBL/GenBank/DDBJ whole genome shotgun (WGS) entry which is preliminary data.</text>
</comment>
<gene>
    <name evidence="2" type="ORF">MKW98_012703</name>
</gene>
<reference evidence="2" key="1">
    <citation type="submission" date="2022-04" db="EMBL/GenBank/DDBJ databases">
        <title>A functionally conserved STORR gene fusion in Papaver species that diverged 16.8 million years ago.</title>
        <authorList>
            <person name="Catania T."/>
        </authorList>
    </citation>
    <scope>NUCLEOTIDE SEQUENCE</scope>
    <source>
        <strain evidence="2">S-188037</strain>
    </source>
</reference>
<dbReference type="Pfam" id="PF14744">
    <property type="entry name" value="WASH-7_mid"/>
    <property type="match status" value="1"/>
</dbReference>
<dbReference type="InterPro" id="IPR028282">
    <property type="entry name" value="WASH-7_central"/>
</dbReference>
<protein>
    <recommendedName>
        <fullName evidence="1">WASH complex subunit 7 central domain-containing protein</fullName>
    </recommendedName>
</protein>
<keyword evidence="3" id="KW-1185">Reference proteome</keyword>
<name>A0AAD4XM94_9MAGN</name>